<proteinExistence type="predicted"/>
<evidence type="ECO:0000256" key="1">
    <source>
        <dbReference type="ARBA" id="ARBA00022603"/>
    </source>
</evidence>
<keyword evidence="2" id="KW-0808">Transferase</keyword>
<dbReference type="Gene3D" id="1.10.150.290">
    <property type="entry name" value="S-adenosyl-L-methionine-dependent methyltransferases"/>
    <property type="match status" value="1"/>
</dbReference>
<dbReference type="CDD" id="cd02440">
    <property type="entry name" value="AdoMet_MTases"/>
    <property type="match status" value="1"/>
</dbReference>
<evidence type="ECO:0000313" key="5">
    <source>
        <dbReference type="Proteomes" id="UP001652564"/>
    </source>
</evidence>
<dbReference type="EMBL" id="JAOWKZ010000001">
    <property type="protein sequence ID" value="MCV2871714.1"/>
    <property type="molecule type" value="Genomic_DNA"/>
</dbReference>
<comment type="caution">
    <text evidence="4">The sequence shown here is derived from an EMBL/GenBank/DDBJ whole genome shotgun (WGS) entry which is preliminary data.</text>
</comment>
<accession>A0ABT2ZKR6</accession>
<dbReference type="SUPFAM" id="SSF53335">
    <property type="entry name" value="S-adenosyl-L-methionine-dependent methyltransferases"/>
    <property type="match status" value="1"/>
</dbReference>
<dbReference type="GO" id="GO:0032259">
    <property type="term" value="P:methylation"/>
    <property type="evidence" value="ECO:0007669"/>
    <property type="project" value="UniProtKB-KW"/>
</dbReference>
<dbReference type="Proteomes" id="UP001652564">
    <property type="component" value="Unassembled WGS sequence"/>
</dbReference>
<gene>
    <name evidence="4" type="ORF">OEZ71_05345</name>
</gene>
<keyword evidence="5" id="KW-1185">Reference proteome</keyword>
<dbReference type="InterPro" id="IPR023149">
    <property type="entry name" value="Trans_acon_MeTrfase_C"/>
</dbReference>
<reference evidence="4 5" key="1">
    <citation type="submission" date="2022-10" db="EMBL/GenBank/DDBJ databases">
        <title>Defluviimonas sp. nov., isolated from ocean surface sediments.</title>
        <authorList>
            <person name="He W."/>
            <person name="Wang L."/>
            <person name="Zhang D.-F."/>
        </authorList>
    </citation>
    <scope>NUCLEOTIDE SEQUENCE [LARGE SCALE GENOMIC DNA]</scope>
    <source>
        <strain evidence="4 5">WL0050</strain>
    </source>
</reference>
<dbReference type="GO" id="GO:0008168">
    <property type="term" value="F:methyltransferase activity"/>
    <property type="evidence" value="ECO:0007669"/>
    <property type="project" value="UniProtKB-KW"/>
</dbReference>
<dbReference type="RefSeq" id="WP_263738877.1">
    <property type="nucleotide sequence ID" value="NZ_JAOWKZ010000001.1"/>
</dbReference>
<keyword evidence="1 4" id="KW-0489">Methyltransferase</keyword>
<organism evidence="4 5">
    <name type="scientific">Albidovulum litorale</name>
    <dbReference type="NCBI Taxonomy" id="2984134"/>
    <lineage>
        <taxon>Bacteria</taxon>
        <taxon>Pseudomonadati</taxon>
        <taxon>Pseudomonadota</taxon>
        <taxon>Alphaproteobacteria</taxon>
        <taxon>Rhodobacterales</taxon>
        <taxon>Paracoccaceae</taxon>
        <taxon>Albidovulum</taxon>
    </lineage>
</organism>
<protein>
    <submittedName>
        <fullName evidence="4">Methyltransferase domain-containing protein</fullName>
    </submittedName>
</protein>
<evidence type="ECO:0000256" key="2">
    <source>
        <dbReference type="ARBA" id="ARBA00022679"/>
    </source>
</evidence>
<dbReference type="Pfam" id="PF13649">
    <property type="entry name" value="Methyltransf_25"/>
    <property type="match status" value="1"/>
</dbReference>
<dbReference type="InterPro" id="IPR041698">
    <property type="entry name" value="Methyltransf_25"/>
</dbReference>
<name>A0ABT2ZKR6_9RHOB</name>
<dbReference type="Gene3D" id="3.40.50.150">
    <property type="entry name" value="Vaccinia Virus protein VP39"/>
    <property type="match status" value="1"/>
</dbReference>
<sequence>MARERDWNPDAYARFGDLRLRPALDLLAQVGDLPDGDVVDLGCGNGAAGPTLAERFSGRRLLGVDMSPAMLAAAEKCACYDKLSEADAAEWQPESATALIFSNAAMHWLPDHADLFPRLASGLVPGGMLAVQMPRQYGAPSHRFLRDFAAEMFPDRFDLKGWVAPVSPPVEYHRLLSPLGRITVWETDYVQRLEPADGAHPVRRFTQSTAMRPYLERLNDEETAAFIKRYDQALSSAYPVEADGSVLFPFRRMFFVLTV</sequence>
<feature type="domain" description="Methyltransferase" evidence="3">
    <location>
        <begin position="38"/>
        <end position="127"/>
    </location>
</feature>
<dbReference type="PANTHER" id="PTHR43861">
    <property type="entry name" value="TRANS-ACONITATE 2-METHYLTRANSFERASE-RELATED"/>
    <property type="match status" value="1"/>
</dbReference>
<dbReference type="PANTHER" id="PTHR43861:SF1">
    <property type="entry name" value="TRANS-ACONITATE 2-METHYLTRANSFERASE"/>
    <property type="match status" value="1"/>
</dbReference>
<dbReference type="InterPro" id="IPR029063">
    <property type="entry name" value="SAM-dependent_MTases_sf"/>
</dbReference>
<evidence type="ECO:0000259" key="3">
    <source>
        <dbReference type="Pfam" id="PF13649"/>
    </source>
</evidence>
<evidence type="ECO:0000313" key="4">
    <source>
        <dbReference type="EMBL" id="MCV2871714.1"/>
    </source>
</evidence>